<evidence type="ECO:0000256" key="1">
    <source>
        <dbReference type="ARBA" id="ARBA00008724"/>
    </source>
</evidence>
<protein>
    <recommendedName>
        <fullName evidence="6">Probable transcriptional regulatory protein MOS_578</fullName>
    </recommendedName>
</protein>
<dbReference type="NCBIfam" id="NF009044">
    <property type="entry name" value="PRK12378.1"/>
    <property type="match status" value="1"/>
</dbReference>
<dbReference type="InterPro" id="IPR049083">
    <property type="entry name" value="TACO1_YebC_N"/>
</dbReference>
<dbReference type="GO" id="GO:0006355">
    <property type="term" value="P:regulation of DNA-templated transcription"/>
    <property type="evidence" value="ECO:0007669"/>
    <property type="project" value="UniProtKB-UniRule"/>
</dbReference>
<proteinExistence type="inferred from homology"/>
<dbReference type="GeneID" id="93248672"/>
<comment type="subcellular location">
    <subcellularLocation>
        <location evidence="6">Cytoplasm</location>
    </subcellularLocation>
</comment>
<dbReference type="InterPro" id="IPR017856">
    <property type="entry name" value="Integrase-like_N"/>
</dbReference>
<dbReference type="Pfam" id="PF20772">
    <property type="entry name" value="TACO1_YebC_N"/>
    <property type="match status" value="1"/>
</dbReference>
<keyword evidence="4 6" id="KW-0238">DNA-binding</keyword>
<dbReference type="FunFam" id="1.10.10.200:FF:000002">
    <property type="entry name" value="Probable transcriptional regulatory protein CLM62_37755"/>
    <property type="match status" value="1"/>
</dbReference>
<gene>
    <name evidence="9" type="ORF">MOS_578</name>
</gene>
<feature type="domain" description="TACO1/YebC-like second and third" evidence="7">
    <location>
        <begin position="83"/>
        <end position="239"/>
    </location>
</feature>
<keyword evidence="2 6" id="KW-0963">Cytoplasm</keyword>
<organism evidence="9 10">
    <name type="scientific">Mesomycoplasma hyorhinis SK76</name>
    <dbReference type="NCBI Taxonomy" id="1118964"/>
    <lineage>
        <taxon>Bacteria</taxon>
        <taxon>Bacillati</taxon>
        <taxon>Mycoplasmatota</taxon>
        <taxon>Mycoplasmoidales</taxon>
        <taxon>Metamycoplasmataceae</taxon>
        <taxon>Mesomycoplasma</taxon>
    </lineage>
</organism>
<evidence type="ECO:0000313" key="9">
    <source>
        <dbReference type="EMBL" id="AFX74490.1"/>
    </source>
</evidence>
<dbReference type="EMBL" id="CP003914">
    <property type="protein sequence ID" value="AFX74490.1"/>
    <property type="molecule type" value="Genomic_DNA"/>
</dbReference>
<dbReference type="RefSeq" id="WP_015084240.1">
    <property type="nucleotide sequence ID" value="NC_019552.1"/>
</dbReference>
<dbReference type="AlphaFoldDB" id="A0AAI8AN67"/>
<evidence type="ECO:0000256" key="5">
    <source>
        <dbReference type="ARBA" id="ARBA00023163"/>
    </source>
</evidence>
<comment type="similarity">
    <text evidence="1 6">Belongs to the TACO1 family.</text>
</comment>
<evidence type="ECO:0000256" key="3">
    <source>
        <dbReference type="ARBA" id="ARBA00023015"/>
    </source>
</evidence>
<dbReference type="PANTHER" id="PTHR12532:SF6">
    <property type="entry name" value="TRANSCRIPTIONAL REGULATORY PROTEIN YEBC-RELATED"/>
    <property type="match status" value="1"/>
</dbReference>
<dbReference type="GO" id="GO:0003677">
    <property type="term" value="F:DNA binding"/>
    <property type="evidence" value="ECO:0007669"/>
    <property type="project" value="UniProtKB-UniRule"/>
</dbReference>
<dbReference type="GO" id="GO:0005829">
    <property type="term" value="C:cytosol"/>
    <property type="evidence" value="ECO:0007669"/>
    <property type="project" value="TreeGrafter"/>
</dbReference>
<evidence type="ECO:0000256" key="4">
    <source>
        <dbReference type="ARBA" id="ARBA00023125"/>
    </source>
</evidence>
<evidence type="ECO:0000313" key="10">
    <source>
        <dbReference type="Proteomes" id="UP000009399"/>
    </source>
</evidence>
<dbReference type="HAMAP" id="MF_00693">
    <property type="entry name" value="Transcrip_reg_TACO1"/>
    <property type="match status" value="1"/>
</dbReference>
<dbReference type="Pfam" id="PF01709">
    <property type="entry name" value="Transcrip_reg"/>
    <property type="match status" value="1"/>
</dbReference>
<evidence type="ECO:0000259" key="7">
    <source>
        <dbReference type="Pfam" id="PF01709"/>
    </source>
</evidence>
<dbReference type="SUPFAM" id="SSF75625">
    <property type="entry name" value="YebC-like"/>
    <property type="match status" value="1"/>
</dbReference>
<feature type="domain" description="TACO1/YebC-like N-terminal" evidence="8">
    <location>
        <begin position="5"/>
        <end position="75"/>
    </location>
</feature>
<dbReference type="NCBIfam" id="NF001030">
    <property type="entry name" value="PRK00110.1"/>
    <property type="match status" value="1"/>
</dbReference>
<dbReference type="Gene3D" id="1.10.10.200">
    <property type="match status" value="1"/>
</dbReference>
<reference evidence="9 10" key="1">
    <citation type="journal article" date="2013" name="Genome Announc.">
        <title>Complete Genome Sequence of Mycoplasma hyorhinis Strain SK76.</title>
        <authorList>
            <person name="Goodison S."/>
            <person name="Urquidi V."/>
            <person name="Kumar D."/>
            <person name="Reyes L."/>
            <person name="Rosser C.J."/>
        </authorList>
    </citation>
    <scope>NUCLEOTIDE SEQUENCE [LARGE SCALE GENOMIC DNA]</scope>
    <source>
        <strain evidence="9 10">SK76</strain>
    </source>
</reference>
<dbReference type="InterPro" id="IPR048300">
    <property type="entry name" value="TACO1_YebC-like_2nd/3rd_dom"/>
</dbReference>
<dbReference type="InterPro" id="IPR002876">
    <property type="entry name" value="Transcrip_reg_TACO1-like"/>
</dbReference>
<accession>A0AAI8AN67</accession>
<evidence type="ECO:0000256" key="2">
    <source>
        <dbReference type="ARBA" id="ARBA00022490"/>
    </source>
</evidence>
<name>A0AAI8AN67_MESHY</name>
<evidence type="ECO:0000256" key="6">
    <source>
        <dbReference type="HAMAP-Rule" id="MF_00693"/>
    </source>
</evidence>
<dbReference type="InterPro" id="IPR029072">
    <property type="entry name" value="YebC-like"/>
</dbReference>
<dbReference type="Gene3D" id="3.30.70.980">
    <property type="match status" value="2"/>
</dbReference>
<dbReference type="KEGG" id="mhs:MOS_578"/>
<keyword evidence="3 6" id="KW-0805">Transcription regulation</keyword>
<dbReference type="Proteomes" id="UP000009399">
    <property type="component" value="Chromosome"/>
</dbReference>
<evidence type="ECO:0000259" key="8">
    <source>
        <dbReference type="Pfam" id="PF20772"/>
    </source>
</evidence>
<sequence length="242" mass="27052">MAGHSKWANIKHRKGAQDALRSKMFAKFSKEIMVAAAKGGSDLNSNSALRLVVAKAKAKSMPKANIDKAIAKATGSGKEGIQYKEIWYSGNLPHGVSIIVQILTDNVNRAISNLQAIFKRANGQIGKQNSIPYIFEQKGYFEFAKTGINEDELMLFVLDNGATDFIVEDESYVVYSEPSAFANLKTELEKKYNVEFLSVEVSYFPNQEVELSEKNTEDLLNKIDTFLEDDDIQNVFHNIKLN</sequence>
<dbReference type="InterPro" id="IPR026564">
    <property type="entry name" value="Transcrip_reg_TACO1-like_dom3"/>
</dbReference>
<keyword evidence="5 6" id="KW-0804">Transcription</keyword>
<dbReference type="PANTHER" id="PTHR12532">
    <property type="entry name" value="TRANSLATIONAL ACTIVATOR OF CYTOCHROME C OXIDASE 1"/>
    <property type="match status" value="1"/>
</dbReference>
<dbReference type="NCBIfam" id="TIGR01033">
    <property type="entry name" value="YebC/PmpR family DNA-binding transcriptional regulator"/>
    <property type="match status" value="1"/>
</dbReference>